<dbReference type="InterPro" id="IPR038076">
    <property type="entry name" value="MgtE_N_sf"/>
</dbReference>
<protein>
    <recommendedName>
        <fullName evidence="3">Magnesium transporter MgtE intracellular domain-containing protein</fullName>
    </recommendedName>
</protein>
<evidence type="ECO:0000313" key="5">
    <source>
        <dbReference type="Proteomes" id="UP000018731"/>
    </source>
</evidence>
<comment type="caution">
    <text evidence="4">The sequence shown here is derived from an EMBL/GenBank/DDBJ whole genome shotgun (WGS) entry which is preliminary data.</text>
</comment>
<dbReference type="SUPFAM" id="SSF158791">
    <property type="entry name" value="MgtE N-terminal domain-like"/>
    <property type="match status" value="1"/>
</dbReference>
<accession>V8C901</accession>
<gene>
    <name evidence="4" type="ORF">HMPREF2086_01357</name>
</gene>
<evidence type="ECO:0000256" key="2">
    <source>
        <dbReference type="SAM" id="MobiDB-lite"/>
    </source>
</evidence>
<sequence>MTSIFATASLAKASIANHATESFATESFTKASLAKSVAKVSPTNSKIALLLLLAFLLALHQPILSAPQSTPNAKNTNTQNANEILQCNAIFEARKGEIKDSLRELNEKMQNLEVYRNATQNLIEQKQAQLKLQEQALQAKIKEAQARQKQALDKVAAQKKSIEELIAKNEEILQQIQSTSASKVAKTFSGMKDSKAAPILAELDDDEAAEILTALTPSEASKILAKMDAKRAAELTKVIAKGPPYKKKDDKKEPTSQVPGQNPQESQEDEKAQLKFQENGGF</sequence>
<dbReference type="PATRIC" id="fig|1357400.3.peg.1815"/>
<evidence type="ECO:0000313" key="4">
    <source>
        <dbReference type="EMBL" id="ETD23552.1"/>
    </source>
</evidence>
<dbReference type="Gene3D" id="1.25.60.10">
    <property type="entry name" value="MgtE N-terminal domain-like"/>
    <property type="match status" value="1"/>
</dbReference>
<dbReference type="STRING" id="1357400.HMPREF2086_01357"/>
<evidence type="ECO:0000256" key="1">
    <source>
        <dbReference type="SAM" id="Coils"/>
    </source>
</evidence>
<proteinExistence type="predicted"/>
<dbReference type="EMBL" id="AZJI01000005">
    <property type="protein sequence ID" value="ETD23552.1"/>
    <property type="molecule type" value="Genomic_DNA"/>
</dbReference>
<organism evidence="4 5">
    <name type="scientific">Helicobacter macacae MIT 99-5501</name>
    <dbReference type="NCBI Taxonomy" id="1357400"/>
    <lineage>
        <taxon>Bacteria</taxon>
        <taxon>Pseudomonadati</taxon>
        <taxon>Campylobacterota</taxon>
        <taxon>Epsilonproteobacteria</taxon>
        <taxon>Campylobacterales</taxon>
        <taxon>Helicobacteraceae</taxon>
        <taxon>Helicobacter</taxon>
    </lineage>
</organism>
<feature type="coiled-coil region" evidence="1">
    <location>
        <begin position="95"/>
        <end position="182"/>
    </location>
</feature>
<dbReference type="HOGENOM" id="CLU_085984_0_0_7"/>
<dbReference type="AlphaFoldDB" id="V8C901"/>
<reference evidence="4 5" key="1">
    <citation type="journal article" date="2014" name="Genome Announc.">
        <title>Draft genome sequences of six enterohepatic helicobacter species isolated from humans and one from rhesus macaques.</title>
        <authorList>
            <person name="Shen Z."/>
            <person name="Sheh A."/>
            <person name="Young S.K."/>
            <person name="Abouelliel A."/>
            <person name="Ward D.V."/>
            <person name="Earl A.M."/>
            <person name="Fox J.G."/>
        </authorList>
    </citation>
    <scope>NUCLEOTIDE SEQUENCE [LARGE SCALE GENOMIC DNA]</scope>
    <source>
        <strain evidence="4 5">MIT 99-5501</strain>
    </source>
</reference>
<keyword evidence="5" id="KW-1185">Reference proteome</keyword>
<evidence type="ECO:0000259" key="3">
    <source>
        <dbReference type="Pfam" id="PF03448"/>
    </source>
</evidence>
<dbReference type="Proteomes" id="UP000018731">
    <property type="component" value="Unassembled WGS sequence"/>
</dbReference>
<feature type="domain" description="Magnesium transporter MgtE intracellular" evidence="3">
    <location>
        <begin position="170"/>
        <end position="236"/>
    </location>
</feature>
<dbReference type="eggNOG" id="COG3334">
    <property type="taxonomic scope" value="Bacteria"/>
</dbReference>
<name>V8C901_9HELI</name>
<feature type="compositionally biased region" description="Polar residues" evidence="2">
    <location>
        <begin position="255"/>
        <end position="265"/>
    </location>
</feature>
<keyword evidence="1" id="KW-0175">Coiled coil</keyword>
<dbReference type="RefSeq" id="WP_023928099.1">
    <property type="nucleotide sequence ID" value="NZ_KI669454.1"/>
</dbReference>
<feature type="region of interest" description="Disordered" evidence="2">
    <location>
        <begin position="237"/>
        <end position="282"/>
    </location>
</feature>
<dbReference type="Pfam" id="PF03448">
    <property type="entry name" value="MgtE_N"/>
    <property type="match status" value="1"/>
</dbReference>
<dbReference type="OrthoDB" id="5359821at2"/>
<dbReference type="InterPro" id="IPR006668">
    <property type="entry name" value="Mg_transptr_MgtE_intracell_dom"/>
</dbReference>